<protein>
    <submittedName>
        <fullName evidence="2">Uncharacterized protein</fullName>
    </submittedName>
</protein>
<proteinExistence type="predicted"/>
<evidence type="ECO:0000313" key="2">
    <source>
        <dbReference type="EMBL" id="RYR08028.1"/>
    </source>
</evidence>
<keyword evidence="3" id="KW-1185">Reference proteome</keyword>
<organism evidence="2 3">
    <name type="scientific">Arachis hypogaea</name>
    <name type="common">Peanut</name>
    <dbReference type="NCBI Taxonomy" id="3818"/>
    <lineage>
        <taxon>Eukaryota</taxon>
        <taxon>Viridiplantae</taxon>
        <taxon>Streptophyta</taxon>
        <taxon>Embryophyta</taxon>
        <taxon>Tracheophyta</taxon>
        <taxon>Spermatophyta</taxon>
        <taxon>Magnoliopsida</taxon>
        <taxon>eudicotyledons</taxon>
        <taxon>Gunneridae</taxon>
        <taxon>Pentapetalae</taxon>
        <taxon>rosids</taxon>
        <taxon>fabids</taxon>
        <taxon>Fabales</taxon>
        <taxon>Fabaceae</taxon>
        <taxon>Papilionoideae</taxon>
        <taxon>50 kb inversion clade</taxon>
        <taxon>dalbergioids sensu lato</taxon>
        <taxon>Dalbergieae</taxon>
        <taxon>Pterocarpus clade</taxon>
        <taxon>Arachis</taxon>
    </lineage>
</organism>
<dbReference type="Proteomes" id="UP000289738">
    <property type="component" value="Chromosome B05"/>
</dbReference>
<dbReference type="AlphaFoldDB" id="A0A444Z1H6"/>
<dbReference type="EMBL" id="SDMP01000015">
    <property type="protein sequence ID" value="RYR08028.1"/>
    <property type="molecule type" value="Genomic_DNA"/>
</dbReference>
<comment type="caution">
    <text evidence="2">The sequence shown here is derived from an EMBL/GenBank/DDBJ whole genome shotgun (WGS) entry which is preliminary data.</text>
</comment>
<feature type="region of interest" description="Disordered" evidence="1">
    <location>
        <begin position="226"/>
        <end position="255"/>
    </location>
</feature>
<feature type="compositionally biased region" description="Basic and acidic residues" evidence="1">
    <location>
        <begin position="226"/>
        <end position="235"/>
    </location>
</feature>
<name>A0A444Z1H6_ARAHY</name>
<evidence type="ECO:0000256" key="1">
    <source>
        <dbReference type="SAM" id="MobiDB-lite"/>
    </source>
</evidence>
<evidence type="ECO:0000313" key="3">
    <source>
        <dbReference type="Proteomes" id="UP000289738"/>
    </source>
</evidence>
<gene>
    <name evidence="2" type="ORF">Ahy_B05g075568</name>
</gene>
<reference evidence="2 3" key="1">
    <citation type="submission" date="2019-01" db="EMBL/GenBank/DDBJ databases">
        <title>Sequencing of cultivated peanut Arachis hypogaea provides insights into genome evolution and oil improvement.</title>
        <authorList>
            <person name="Chen X."/>
        </authorList>
    </citation>
    <scope>NUCLEOTIDE SEQUENCE [LARGE SCALE GENOMIC DNA]</scope>
    <source>
        <strain evidence="3">cv. Fuhuasheng</strain>
        <tissue evidence="2">Leaves</tissue>
    </source>
</reference>
<accession>A0A444Z1H6</accession>
<feature type="compositionally biased region" description="Polar residues" evidence="1">
    <location>
        <begin position="246"/>
        <end position="255"/>
    </location>
</feature>
<sequence>MCQAYCIELLMKIPDIVLAETHHKYIMSSIILKQFFCRVFKNKTTIQRAVPAIAGAERGIYSMVYITTNLVECINSVLKDTCNLPVTTLIKAIFYRLNDAEAQECINVGHAFSEFAIAKLQANLQEVFEIREMPSGVKYTVDFRHIVIRLSCHQIFTCCAKQCLDLRVYVHDVYKIDKIHRVYTDFVPVGDPRTWPADTEPRLIPNPVVRQCSKGRFKSTRYLNEMDTRQMDKGHSRSRCPHRAESSSSGTCPIA</sequence>